<name>A0AAN8I756_9EURO</name>
<dbReference type="AlphaFoldDB" id="A0AAN8I756"/>
<gene>
    <name evidence="2" type="ORF">OHC33_006324</name>
</gene>
<dbReference type="EMBL" id="JAKLMC020000014">
    <property type="protein sequence ID" value="KAK5952731.1"/>
    <property type="molecule type" value="Genomic_DNA"/>
</dbReference>
<sequence>MAIPKIFLLLASLAVIVRPVLASSRSWNFPFDLDCVALLPEEPCFQHDCYAHKARRRDNTNSTLESALPVHGDHARAETSLGLDIGKFLDVPCEVFADIDEGRYQRCMAMRYDPDAFIAMTLPHFHLDPDIANSESSTVITPDVAIGSNTTAASQGTQTHTISPRQFWSPDCCMFTFACYDYLDARDDDPHKVYDMVKDQKDWDGIHCCFALWGSSCGGKKKKVPGMIYPPPRCTEPDPYAK</sequence>
<organism evidence="2 3">
    <name type="scientific">Knufia fluminis</name>
    <dbReference type="NCBI Taxonomy" id="191047"/>
    <lineage>
        <taxon>Eukaryota</taxon>
        <taxon>Fungi</taxon>
        <taxon>Dikarya</taxon>
        <taxon>Ascomycota</taxon>
        <taxon>Pezizomycotina</taxon>
        <taxon>Eurotiomycetes</taxon>
        <taxon>Chaetothyriomycetidae</taxon>
        <taxon>Chaetothyriales</taxon>
        <taxon>Trichomeriaceae</taxon>
        <taxon>Knufia</taxon>
    </lineage>
</organism>
<evidence type="ECO:0000313" key="2">
    <source>
        <dbReference type="EMBL" id="KAK5952731.1"/>
    </source>
</evidence>
<reference evidence="2 3" key="1">
    <citation type="submission" date="2022-12" db="EMBL/GenBank/DDBJ databases">
        <title>Genomic features and morphological characterization of a novel Knufia sp. strain isolated from spacecraft assembly facility.</title>
        <authorList>
            <person name="Teixeira M."/>
            <person name="Chander A.M."/>
            <person name="Stajich J.E."/>
            <person name="Venkateswaran K."/>
        </authorList>
    </citation>
    <scope>NUCLEOTIDE SEQUENCE [LARGE SCALE GENOMIC DNA]</scope>
    <source>
        <strain evidence="2 3">FJI-L2-BK-P2</strain>
    </source>
</reference>
<keyword evidence="3" id="KW-1185">Reference proteome</keyword>
<dbReference type="Proteomes" id="UP001316803">
    <property type="component" value="Unassembled WGS sequence"/>
</dbReference>
<evidence type="ECO:0000256" key="1">
    <source>
        <dbReference type="SAM" id="SignalP"/>
    </source>
</evidence>
<feature type="chain" id="PRO_5042946339" evidence="1">
    <location>
        <begin position="23"/>
        <end position="242"/>
    </location>
</feature>
<proteinExistence type="predicted"/>
<keyword evidence="1" id="KW-0732">Signal</keyword>
<feature type="signal peptide" evidence="1">
    <location>
        <begin position="1"/>
        <end position="22"/>
    </location>
</feature>
<evidence type="ECO:0000313" key="3">
    <source>
        <dbReference type="Proteomes" id="UP001316803"/>
    </source>
</evidence>
<accession>A0AAN8I756</accession>
<comment type="caution">
    <text evidence="2">The sequence shown here is derived from an EMBL/GenBank/DDBJ whole genome shotgun (WGS) entry which is preliminary data.</text>
</comment>
<protein>
    <submittedName>
        <fullName evidence="2">Uncharacterized protein</fullName>
    </submittedName>
</protein>